<comment type="caution">
    <text evidence="2">The sequence shown here is derived from an EMBL/GenBank/DDBJ whole genome shotgun (WGS) entry which is preliminary data.</text>
</comment>
<keyword evidence="1" id="KW-0812">Transmembrane</keyword>
<evidence type="ECO:0000313" key="2">
    <source>
        <dbReference type="EMBL" id="PRC92430.1"/>
    </source>
</evidence>
<keyword evidence="1" id="KW-1133">Transmembrane helix</keyword>
<dbReference type="AlphaFoldDB" id="A0A2S9GXJ5"/>
<gene>
    <name evidence="2" type="ORF">S2091_2805</name>
</gene>
<keyword evidence="1" id="KW-0472">Membrane</keyword>
<dbReference type="Pfam" id="PF14085">
    <property type="entry name" value="DUF4265"/>
    <property type="match status" value="1"/>
</dbReference>
<sequence length="328" mass="36067">MAQSSASKLVIISIISYIISLVTPAFSYHLGQNPYAQYCQGFYPLLIGWFPLLFELISIPQGKGTFDGLGCFAWLSNPLIFIAWIGISQKAKTISIFTAVTAIILSLTFLSINQLPTGEPGQNWSNITVNIGFFLWLISMVLAVLSANCLEISNKKSMSVSTRNEPGKTISTETRNGLIKIRVNLPNRATIGAESFWAKNLGNGNYQIKNIPFCAFGLNFDDIVRAEISPVSEIPVIKNLVEAKGHQTLRVTFLGIGTKEERLEVIKSVQTEYITYEGNDSDLYALDVAPGGDYGTLFSDLKALELKIILVVETCESRIEGSFDDSLN</sequence>
<dbReference type="OrthoDB" id="8617673at2"/>
<dbReference type="Proteomes" id="UP000237839">
    <property type="component" value="Unassembled WGS sequence"/>
</dbReference>
<reference evidence="2 3" key="1">
    <citation type="submission" date="2018-02" db="EMBL/GenBank/DDBJ databases">
        <title>Solimicrobium silvestre gen. nov., sp. nov., isolated from alpine forest soil.</title>
        <authorList>
            <person name="Margesin R."/>
            <person name="Albuquerque L."/>
            <person name="Zhang D.-C."/>
            <person name="Froufe H.J.C."/>
            <person name="Severino R."/>
            <person name="Roxo I."/>
            <person name="Egas C."/>
            <person name="Da Costa M.S."/>
        </authorList>
    </citation>
    <scope>NUCLEOTIDE SEQUENCE [LARGE SCALE GENOMIC DNA]</scope>
    <source>
        <strain evidence="2 3">S20-91</strain>
    </source>
</reference>
<feature type="transmembrane region" description="Helical" evidence="1">
    <location>
        <begin position="42"/>
        <end position="60"/>
    </location>
</feature>
<dbReference type="InterPro" id="IPR025361">
    <property type="entry name" value="DUF4265"/>
</dbReference>
<evidence type="ECO:0000313" key="3">
    <source>
        <dbReference type="Proteomes" id="UP000237839"/>
    </source>
</evidence>
<evidence type="ECO:0000256" key="1">
    <source>
        <dbReference type="SAM" id="Phobius"/>
    </source>
</evidence>
<name>A0A2S9GXJ5_9BURK</name>
<feature type="transmembrane region" description="Helical" evidence="1">
    <location>
        <begin position="94"/>
        <end position="115"/>
    </location>
</feature>
<protein>
    <submittedName>
        <fullName evidence="2">Uncharacterized protein</fullName>
    </submittedName>
</protein>
<accession>A0A2S9GXJ5</accession>
<feature type="transmembrane region" description="Helical" evidence="1">
    <location>
        <begin position="66"/>
        <end position="87"/>
    </location>
</feature>
<feature type="transmembrane region" description="Helical" evidence="1">
    <location>
        <begin position="127"/>
        <end position="150"/>
    </location>
</feature>
<keyword evidence="3" id="KW-1185">Reference proteome</keyword>
<feature type="transmembrane region" description="Helical" evidence="1">
    <location>
        <begin position="6"/>
        <end position="30"/>
    </location>
</feature>
<dbReference type="EMBL" id="PUGF01000013">
    <property type="protein sequence ID" value="PRC92430.1"/>
    <property type="molecule type" value="Genomic_DNA"/>
</dbReference>
<proteinExistence type="predicted"/>
<organism evidence="2 3">
    <name type="scientific">Solimicrobium silvestre</name>
    <dbReference type="NCBI Taxonomy" id="2099400"/>
    <lineage>
        <taxon>Bacteria</taxon>
        <taxon>Pseudomonadati</taxon>
        <taxon>Pseudomonadota</taxon>
        <taxon>Betaproteobacteria</taxon>
        <taxon>Burkholderiales</taxon>
        <taxon>Oxalobacteraceae</taxon>
        <taxon>Solimicrobium</taxon>
    </lineage>
</organism>
<dbReference type="RefSeq" id="WP_105532562.1">
    <property type="nucleotide sequence ID" value="NZ_PUGF01000013.1"/>
</dbReference>